<reference evidence="2 3" key="1">
    <citation type="submission" date="2021-10" db="EMBL/GenBank/DDBJ databases">
        <title>Anaerobic single-cell dispensing facilitates the cultivation of human gut bacteria.</title>
        <authorList>
            <person name="Afrizal A."/>
        </authorList>
    </citation>
    <scope>NUCLEOTIDE SEQUENCE [LARGE SCALE GENOMIC DNA]</scope>
    <source>
        <strain evidence="2 3">CLA-AA-H276</strain>
    </source>
</reference>
<feature type="transmembrane region" description="Helical" evidence="1">
    <location>
        <begin position="268"/>
        <end position="285"/>
    </location>
</feature>
<proteinExistence type="predicted"/>
<evidence type="ECO:0000313" key="2">
    <source>
        <dbReference type="EMBL" id="MCC2127289.1"/>
    </source>
</evidence>
<feature type="transmembrane region" description="Helical" evidence="1">
    <location>
        <begin position="380"/>
        <end position="397"/>
    </location>
</feature>
<keyword evidence="1" id="KW-0812">Transmembrane</keyword>
<protein>
    <recommendedName>
        <fullName evidence="4">Glycosyltransferase RgtA/B/C/D-like domain-containing protein</fullName>
    </recommendedName>
</protein>
<evidence type="ECO:0000256" key="1">
    <source>
        <dbReference type="SAM" id="Phobius"/>
    </source>
</evidence>
<dbReference type="AlphaFoldDB" id="A0AAE3A9V9"/>
<dbReference type="EMBL" id="JAJEPS010000017">
    <property type="protein sequence ID" value="MCC2127289.1"/>
    <property type="molecule type" value="Genomic_DNA"/>
</dbReference>
<feature type="transmembrane region" description="Helical" evidence="1">
    <location>
        <begin position="135"/>
        <end position="151"/>
    </location>
</feature>
<name>A0AAE3A9V9_9FIRM</name>
<accession>A0AAE3A9V9</accession>
<dbReference type="Proteomes" id="UP001198220">
    <property type="component" value="Unassembled WGS sequence"/>
</dbReference>
<feature type="transmembrane region" description="Helical" evidence="1">
    <location>
        <begin position="350"/>
        <end position="368"/>
    </location>
</feature>
<feature type="transmembrane region" description="Helical" evidence="1">
    <location>
        <begin position="294"/>
        <end position="316"/>
    </location>
</feature>
<sequence>MNKNKRISILFAGFLGLFFLMFAWRQFYGFNKNDEIFYISTVYRFFQGDAMLVDEWNNVQLFAFITYPVYCLIRLFHHSNEGIVIIIRIAYLICQAAAATYCYVRMKRFGWVRILPALFYFVTTPYNINSLSYNTLAFGFVLLVLVTMASVEDWKPIHAFLCGIFSAGAVLANPYAVLLFILYGVLCAVSFFRNRKRQEEMNPFLSVKSFIFMGLGAFAIFVLFVIFVFSRAGLSEIMESFSYIVMDTERKKPFLEKFAKYFIRIHRYYKGQVYVTAVLLAAWVLDRKKKIPGWLYLVLEMVAALPYIVLYGFFGYSSVVDVVGINYIMIPLSFVGMIAYVTAKQKDRRLFWFWYVPGLIYTLLAHFATDTGILTVSASYMIPSAASILLTWQAVYQQSRESWKRNLRSLFYIFLTVLFLACIYLRMVYVWGDEHMPYLTAKLEEGPLKGIHTSQENEILYQNVLDDMEDLQLTEEDRLFVVGIAPWMYLNTDAECAAYSTWMTQETDPLIPLYYELHPEKLPTVIYCYGYDESMLDTEFAVSFTEQGYETSMMRQGLVFKYR</sequence>
<gene>
    <name evidence="2" type="ORF">LKD36_14045</name>
</gene>
<feature type="transmembrane region" description="Helical" evidence="1">
    <location>
        <begin position="83"/>
        <end position="104"/>
    </location>
</feature>
<feature type="transmembrane region" description="Helical" evidence="1">
    <location>
        <begin position="157"/>
        <end position="189"/>
    </location>
</feature>
<keyword evidence="3" id="KW-1185">Reference proteome</keyword>
<dbReference type="RefSeq" id="WP_308459975.1">
    <property type="nucleotide sequence ID" value="NZ_JAJEPS010000017.1"/>
</dbReference>
<comment type="caution">
    <text evidence="2">The sequence shown here is derived from an EMBL/GenBank/DDBJ whole genome shotgun (WGS) entry which is preliminary data.</text>
</comment>
<evidence type="ECO:0000313" key="3">
    <source>
        <dbReference type="Proteomes" id="UP001198220"/>
    </source>
</evidence>
<organism evidence="2 3">
    <name type="scientific">Hominiventricola filiformis</name>
    <dbReference type="NCBI Taxonomy" id="2885352"/>
    <lineage>
        <taxon>Bacteria</taxon>
        <taxon>Bacillati</taxon>
        <taxon>Bacillota</taxon>
        <taxon>Clostridia</taxon>
        <taxon>Lachnospirales</taxon>
        <taxon>Lachnospiraceae</taxon>
        <taxon>Hominiventricola</taxon>
    </lineage>
</organism>
<feature type="transmembrane region" description="Helical" evidence="1">
    <location>
        <begin position="322"/>
        <end position="343"/>
    </location>
</feature>
<feature type="transmembrane region" description="Helical" evidence="1">
    <location>
        <begin position="210"/>
        <end position="229"/>
    </location>
</feature>
<evidence type="ECO:0008006" key="4">
    <source>
        <dbReference type="Google" id="ProtNLM"/>
    </source>
</evidence>
<feature type="transmembrane region" description="Helical" evidence="1">
    <location>
        <begin position="7"/>
        <end position="24"/>
    </location>
</feature>
<feature type="transmembrane region" description="Helical" evidence="1">
    <location>
        <begin position="409"/>
        <end position="432"/>
    </location>
</feature>
<keyword evidence="1" id="KW-1133">Transmembrane helix</keyword>
<keyword evidence="1" id="KW-0472">Membrane</keyword>